<reference evidence="6" key="1">
    <citation type="submission" date="2016-10" db="EMBL/GenBank/DDBJ databases">
        <authorList>
            <person name="de Groot N.N."/>
        </authorList>
    </citation>
    <scope>NUCLEOTIDE SEQUENCE</scope>
</reference>
<evidence type="ECO:0000259" key="5">
    <source>
        <dbReference type="Pfam" id="PF03466"/>
    </source>
</evidence>
<gene>
    <name evidence="6" type="ORF">MNB_SUP05-6-299</name>
</gene>
<evidence type="ECO:0000256" key="4">
    <source>
        <dbReference type="ARBA" id="ARBA00023163"/>
    </source>
</evidence>
<dbReference type="InterPro" id="IPR005119">
    <property type="entry name" value="LysR_subst-bd"/>
</dbReference>
<evidence type="ECO:0000313" key="6">
    <source>
        <dbReference type="EMBL" id="SFV82737.1"/>
    </source>
</evidence>
<dbReference type="GO" id="GO:0032993">
    <property type="term" value="C:protein-DNA complex"/>
    <property type="evidence" value="ECO:0007669"/>
    <property type="project" value="TreeGrafter"/>
</dbReference>
<dbReference type="PANTHER" id="PTHR30346:SF26">
    <property type="entry name" value="HYDROGEN PEROXIDE-INDUCIBLE GENES ACTIVATOR"/>
    <property type="match status" value="1"/>
</dbReference>
<dbReference type="Pfam" id="PF03466">
    <property type="entry name" value="LysR_substrate"/>
    <property type="match status" value="1"/>
</dbReference>
<comment type="similarity">
    <text evidence="1">Belongs to the LysR transcriptional regulatory family.</text>
</comment>
<keyword evidence="4" id="KW-0804">Transcription</keyword>
<accession>A0A1W1DN94</accession>
<dbReference type="PANTHER" id="PTHR30346">
    <property type="entry name" value="TRANSCRIPTIONAL DUAL REGULATOR HCAR-RELATED"/>
    <property type="match status" value="1"/>
</dbReference>
<dbReference type="GO" id="GO:0003700">
    <property type="term" value="F:DNA-binding transcription factor activity"/>
    <property type="evidence" value="ECO:0007669"/>
    <property type="project" value="TreeGrafter"/>
</dbReference>
<dbReference type="Gene3D" id="3.40.190.10">
    <property type="entry name" value="Periplasmic binding protein-like II"/>
    <property type="match status" value="2"/>
</dbReference>
<feature type="domain" description="LysR substrate-binding" evidence="5">
    <location>
        <begin position="41"/>
        <end position="227"/>
    </location>
</feature>
<evidence type="ECO:0000256" key="3">
    <source>
        <dbReference type="ARBA" id="ARBA00023125"/>
    </source>
</evidence>
<name>A0A1W1DN94_9ZZZZ</name>
<keyword evidence="2" id="KW-0805">Transcription regulation</keyword>
<keyword evidence="3" id="KW-0238">DNA-binding</keyword>
<dbReference type="AlphaFoldDB" id="A0A1W1DN94"/>
<proteinExistence type="inferred from homology"/>
<sequence>MERNNKSVVLTKIGIRIVDQAQQVINSTQDLVNIAKTDFFQSKINIGIIPTISPYLLPQLIQNLQTTYPKLSLSFVEEKSEVLLGKVQSLEIDFAIFAFPYDIPNSIEAHTLFKESLIFIQHKERDQSNIKHQELLLLEQGNCLRDQIISSCNIKKNQISECSCSSLATLIAMVNMNTGVSLLPKMAIQHNILSPYPDINIDNNTLSQAKREVGIIYRKQNSQAQNILKIAQLIQHPFKE</sequence>
<evidence type="ECO:0000256" key="1">
    <source>
        <dbReference type="ARBA" id="ARBA00009437"/>
    </source>
</evidence>
<dbReference type="SUPFAM" id="SSF53850">
    <property type="entry name" value="Periplasmic binding protein-like II"/>
    <property type="match status" value="1"/>
</dbReference>
<dbReference type="EMBL" id="FPHV01000222">
    <property type="protein sequence ID" value="SFV82737.1"/>
    <property type="molecule type" value="Genomic_DNA"/>
</dbReference>
<dbReference type="GO" id="GO:0003677">
    <property type="term" value="F:DNA binding"/>
    <property type="evidence" value="ECO:0007669"/>
    <property type="project" value="UniProtKB-KW"/>
</dbReference>
<organism evidence="6">
    <name type="scientific">hydrothermal vent metagenome</name>
    <dbReference type="NCBI Taxonomy" id="652676"/>
    <lineage>
        <taxon>unclassified sequences</taxon>
        <taxon>metagenomes</taxon>
        <taxon>ecological metagenomes</taxon>
    </lineage>
</organism>
<evidence type="ECO:0000256" key="2">
    <source>
        <dbReference type="ARBA" id="ARBA00023015"/>
    </source>
</evidence>
<protein>
    <submittedName>
        <fullName evidence="6">Hydrogen peroxide-inducible genes activator</fullName>
    </submittedName>
</protein>